<dbReference type="InterPro" id="IPR003594">
    <property type="entry name" value="HATPase_dom"/>
</dbReference>
<dbReference type="InterPro" id="IPR000014">
    <property type="entry name" value="PAS"/>
</dbReference>
<dbReference type="Proteomes" id="UP000051035">
    <property type="component" value="Unassembled WGS sequence"/>
</dbReference>
<comment type="caution">
    <text evidence="12">The sequence shown here is derived from an EMBL/GenBank/DDBJ whole genome shotgun (WGS) entry which is preliminary data.</text>
</comment>
<evidence type="ECO:0000259" key="10">
    <source>
        <dbReference type="PROSITE" id="PS50109"/>
    </source>
</evidence>
<feature type="transmembrane region" description="Helical" evidence="9">
    <location>
        <begin position="104"/>
        <end position="137"/>
    </location>
</feature>
<dbReference type="SUPFAM" id="SSF47384">
    <property type="entry name" value="Homodimeric domain of signal transducing histidine kinase"/>
    <property type="match status" value="1"/>
</dbReference>
<dbReference type="InterPro" id="IPR013767">
    <property type="entry name" value="PAS_fold"/>
</dbReference>
<feature type="transmembrane region" description="Helical" evidence="9">
    <location>
        <begin position="78"/>
        <end position="97"/>
    </location>
</feature>
<dbReference type="PANTHER" id="PTHR43065:SF10">
    <property type="entry name" value="PEROXIDE STRESS-ACTIVATED HISTIDINE KINASE MAK3"/>
    <property type="match status" value="1"/>
</dbReference>
<name>A0A0S8JI73_UNCT6</name>
<evidence type="ECO:0000256" key="9">
    <source>
        <dbReference type="SAM" id="Phobius"/>
    </source>
</evidence>
<keyword evidence="6" id="KW-0418">Kinase</keyword>
<proteinExistence type="predicted"/>
<dbReference type="NCBIfam" id="TIGR00229">
    <property type="entry name" value="sensory_box"/>
    <property type="match status" value="1"/>
</dbReference>
<dbReference type="CDD" id="cd00130">
    <property type="entry name" value="PAS"/>
    <property type="match status" value="1"/>
</dbReference>
<keyword evidence="8" id="KW-0902">Two-component regulatory system</keyword>
<comment type="catalytic activity">
    <reaction evidence="1">
        <text>ATP + protein L-histidine = ADP + protein N-phospho-L-histidine.</text>
        <dbReference type="EC" id="2.7.13.3"/>
    </reaction>
</comment>
<dbReference type="Gene3D" id="3.30.450.20">
    <property type="entry name" value="PAS domain"/>
    <property type="match status" value="1"/>
</dbReference>
<dbReference type="GO" id="GO:0000155">
    <property type="term" value="F:phosphorelay sensor kinase activity"/>
    <property type="evidence" value="ECO:0007669"/>
    <property type="project" value="InterPro"/>
</dbReference>
<evidence type="ECO:0000256" key="1">
    <source>
        <dbReference type="ARBA" id="ARBA00000085"/>
    </source>
</evidence>
<dbReference type="AlphaFoldDB" id="A0A0S8JI73"/>
<dbReference type="InterPro" id="IPR005467">
    <property type="entry name" value="His_kinase_dom"/>
</dbReference>
<dbReference type="CDD" id="cd00082">
    <property type="entry name" value="HisKA"/>
    <property type="match status" value="1"/>
</dbReference>
<evidence type="ECO:0000256" key="6">
    <source>
        <dbReference type="ARBA" id="ARBA00022777"/>
    </source>
</evidence>
<keyword evidence="7" id="KW-0067">ATP-binding</keyword>
<dbReference type="GO" id="GO:0005524">
    <property type="term" value="F:ATP binding"/>
    <property type="evidence" value="ECO:0007669"/>
    <property type="project" value="UniProtKB-KW"/>
</dbReference>
<feature type="domain" description="PAC" evidence="11">
    <location>
        <begin position="277"/>
        <end position="329"/>
    </location>
</feature>
<dbReference type="PROSITE" id="PS50113">
    <property type="entry name" value="PAC"/>
    <property type="match status" value="1"/>
</dbReference>
<dbReference type="GO" id="GO:0006355">
    <property type="term" value="P:regulation of DNA-templated transcription"/>
    <property type="evidence" value="ECO:0007669"/>
    <property type="project" value="InterPro"/>
</dbReference>
<evidence type="ECO:0000313" key="13">
    <source>
        <dbReference type="Proteomes" id="UP000051035"/>
    </source>
</evidence>
<feature type="transmembrane region" description="Helical" evidence="9">
    <location>
        <begin position="16"/>
        <end position="38"/>
    </location>
</feature>
<gene>
    <name evidence="12" type="ORF">AMJ71_06830</name>
</gene>
<evidence type="ECO:0000256" key="7">
    <source>
        <dbReference type="ARBA" id="ARBA00022840"/>
    </source>
</evidence>
<evidence type="ECO:0000256" key="5">
    <source>
        <dbReference type="ARBA" id="ARBA00022741"/>
    </source>
</evidence>
<dbReference type="PRINTS" id="PR00344">
    <property type="entry name" value="BCTRLSENSOR"/>
</dbReference>
<dbReference type="InterPro" id="IPR035965">
    <property type="entry name" value="PAS-like_dom_sf"/>
</dbReference>
<dbReference type="SUPFAM" id="SSF55785">
    <property type="entry name" value="PYP-like sensor domain (PAS domain)"/>
    <property type="match status" value="1"/>
</dbReference>
<dbReference type="InterPro" id="IPR000700">
    <property type="entry name" value="PAS-assoc_C"/>
</dbReference>
<evidence type="ECO:0000256" key="3">
    <source>
        <dbReference type="ARBA" id="ARBA00022553"/>
    </source>
</evidence>
<dbReference type="PROSITE" id="PS50109">
    <property type="entry name" value="HIS_KIN"/>
    <property type="match status" value="1"/>
</dbReference>
<dbReference type="InterPro" id="IPR004358">
    <property type="entry name" value="Sig_transdc_His_kin-like_C"/>
</dbReference>
<dbReference type="InterPro" id="IPR036890">
    <property type="entry name" value="HATPase_C_sf"/>
</dbReference>
<dbReference type="SMART" id="SM00388">
    <property type="entry name" value="HisKA"/>
    <property type="match status" value="1"/>
</dbReference>
<dbReference type="PANTHER" id="PTHR43065">
    <property type="entry name" value="SENSOR HISTIDINE KINASE"/>
    <property type="match status" value="1"/>
</dbReference>
<keyword evidence="5" id="KW-0547">Nucleotide-binding</keyword>
<protein>
    <recommendedName>
        <fullName evidence="2">histidine kinase</fullName>
        <ecNumber evidence="2">2.7.13.3</ecNumber>
    </recommendedName>
</protein>
<keyword evidence="9" id="KW-0472">Membrane</keyword>
<dbReference type="SUPFAM" id="SSF55874">
    <property type="entry name" value="ATPase domain of HSP90 chaperone/DNA topoisomerase II/histidine kinase"/>
    <property type="match status" value="1"/>
</dbReference>
<dbReference type="SMART" id="SM00091">
    <property type="entry name" value="PAS"/>
    <property type="match status" value="1"/>
</dbReference>
<dbReference type="Pfam" id="PF00989">
    <property type="entry name" value="PAS"/>
    <property type="match status" value="1"/>
</dbReference>
<feature type="transmembrane region" description="Helical" evidence="9">
    <location>
        <begin position="162"/>
        <end position="183"/>
    </location>
</feature>
<accession>A0A0S8JI73</accession>
<dbReference type="Pfam" id="PF00512">
    <property type="entry name" value="HisKA"/>
    <property type="match status" value="1"/>
</dbReference>
<dbReference type="InterPro" id="IPR036097">
    <property type="entry name" value="HisK_dim/P_sf"/>
</dbReference>
<dbReference type="Gene3D" id="3.30.565.10">
    <property type="entry name" value="Histidine kinase-like ATPase, C-terminal domain"/>
    <property type="match status" value="1"/>
</dbReference>
<dbReference type="SMART" id="SM00387">
    <property type="entry name" value="HATPase_c"/>
    <property type="match status" value="1"/>
</dbReference>
<dbReference type="EMBL" id="LJVA01000076">
    <property type="protein sequence ID" value="KPL09290.1"/>
    <property type="molecule type" value="Genomic_DNA"/>
</dbReference>
<evidence type="ECO:0000256" key="2">
    <source>
        <dbReference type="ARBA" id="ARBA00012438"/>
    </source>
</evidence>
<reference evidence="12 13" key="1">
    <citation type="journal article" date="2015" name="Microbiome">
        <title>Genomic resolution of linkages in carbon, nitrogen, and sulfur cycling among widespread estuary sediment bacteria.</title>
        <authorList>
            <person name="Baker B.J."/>
            <person name="Lazar C.S."/>
            <person name="Teske A.P."/>
            <person name="Dick G.J."/>
        </authorList>
    </citation>
    <scope>NUCLEOTIDE SEQUENCE [LARGE SCALE GENOMIC DNA]</scope>
    <source>
        <strain evidence="12">SM1_40</strain>
    </source>
</reference>
<dbReference type="InterPro" id="IPR003661">
    <property type="entry name" value="HisK_dim/P_dom"/>
</dbReference>
<dbReference type="Gene3D" id="1.10.287.130">
    <property type="match status" value="1"/>
</dbReference>
<keyword evidence="4" id="KW-0808">Transferase</keyword>
<sequence length="564" mass="61573">MRRDSPLTGRETAGRIAWLLAGRPLVVSVILGTGIIILNLGETPVSLLPLYLLIGASCALSIGSWLALLMGVSALGTLYVQLVADIVLETGIIHFTGGPESSFSLLYFLTIICGSIVFSVRGGLVMACLSGLAYGLLLWGERSGVMPFAAGLTALDMPGAHIFLRAYLHVLFFFLVAALSGYLSERLRVSGVELKQIVRELHEARLTTDDILQNMGSGLVTVDLDGKIVYFNRNAELLLECAGRLHHDEVLGAELPERVAPFRDHLMSVVRDGTEEVRAEVDIQTEGGSTRSLGLSTTVLYDREGRRHGAMAVFRDITQVKEIEERLRLADRMAALGELAAGIAHEIRNPMGSIRGCIEMLADDLQLRGEHKRLMELIIKESDRLNDTIDNFLRFARSTPPAFYDVDISGVVDDAIRLAEAHPAYRNEIRVECAVSSRPIHLEADPERVRQALFNLLLNAFRAIKGSGTVRIEVSVSPDESALVIACEDDGVGISPEEHPRIFEPFYSGSGEGTGLGLAIVHRIVEEHGGTISVQSKPNEYTRFVLALPLTRREAFAQIGDSES</sequence>
<keyword evidence="9" id="KW-0812">Transmembrane</keyword>
<feature type="transmembrane region" description="Helical" evidence="9">
    <location>
        <begin position="50"/>
        <end position="72"/>
    </location>
</feature>
<evidence type="ECO:0000259" key="11">
    <source>
        <dbReference type="PROSITE" id="PS50113"/>
    </source>
</evidence>
<evidence type="ECO:0000256" key="4">
    <source>
        <dbReference type="ARBA" id="ARBA00022679"/>
    </source>
</evidence>
<feature type="domain" description="Histidine kinase" evidence="10">
    <location>
        <begin position="342"/>
        <end position="552"/>
    </location>
</feature>
<dbReference type="Pfam" id="PF02518">
    <property type="entry name" value="HATPase_c"/>
    <property type="match status" value="1"/>
</dbReference>
<keyword evidence="3" id="KW-0597">Phosphoprotein</keyword>
<dbReference type="Pfam" id="PF25323">
    <property type="entry name" value="6TM_PilS"/>
    <property type="match status" value="1"/>
</dbReference>
<evidence type="ECO:0000256" key="8">
    <source>
        <dbReference type="ARBA" id="ARBA00023012"/>
    </source>
</evidence>
<dbReference type="EC" id="2.7.13.3" evidence="2"/>
<keyword evidence="9" id="KW-1133">Transmembrane helix</keyword>
<organism evidence="12 13">
    <name type="scientific">candidate division TA06 bacterium SM1_40</name>
    <dbReference type="NCBI Taxonomy" id="1703773"/>
    <lineage>
        <taxon>Bacteria</taxon>
        <taxon>Bacteria division TA06</taxon>
    </lineage>
</organism>
<evidence type="ECO:0000313" key="12">
    <source>
        <dbReference type="EMBL" id="KPL09290.1"/>
    </source>
</evidence>